<evidence type="ECO:0000313" key="9">
    <source>
        <dbReference type="EMBL" id="EPZ31956.1"/>
    </source>
</evidence>
<keyword evidence="5" id="KW-0131">Cell cycle</keyword>
<dbReference type="PIRSF" id="PIRSF006698">
    <property type="entry name" value="Septin"/>
    <property type="match status" value="1"/>
</dbReference>
<evidence type="ECO:0000256" key="5">
    <source>
        <dbReference type="ARBA" id="ARBA00023306"/>
    </source>
</evidence>
<evidence type="ECO:0000256" key="2">
    <source>
        <dbReference type="ARBA" id="ARBA00022741"/>
    </source>
</evidence>
<dbReference type="InterPro" id="IPR016491">
    <property type="entry name" value="Septin"/>
</dbReference>
<dbReference type="CDD" id="cd01850">
    <property type="entry name" value="CDC_Septin"/>
    <property type="match status" value="1"/>
</dbReference>
<name>A0A075APF0_ROZAC</name>
<dbReference type="SUPFAM" id="SSF52540">
    <property type="entry name" value="P-loop containing nucleoside triphosphate hydrolases"/>
    <property type="match status" value="1"/>
</dbReference>
<protein>
    <submittedName>
        <fullName evidence="9">Septin domain-containing protein</fullName>
    </submittedName>
</protein>
<dbReference type="FunFam" id="3.40.50.300:FF:000162">
    <property type="entry name" value="septin-7 isoform X1"/>
    <property type="match status" value="1"/>
</dbReference>
<accession>A0A075APF0</accession>
<comment type="similarity">
    <text evidence="7">Belongs to the TRAFAC class TrmE-Era-EngA-EngB-Septin-like GTPase superfamily. Septin GTPase family.</text>
</comment>
<evidence type="ECO:0000256" key="6">
    <source>
        <dbReference type="PIRSR" id="PIRSR006698-2"/>
    </source>
</evidence>
<evidence type="ECO:0000313" key="10">
    <source>
        <dbReference type="Proteomes" id="UP000030755"/>
    </source>
</evidence>
<keyword evidence="2 6" id="KW-0547">Nucleotide-binding</keyword>
<dbReference type="HOGENOM" id="CLU_017718_7_0_1"/>
<dbReference type="InterPro" id="IPR027417">
    <property type="entry name" value="P-loop_NTPase"/>
</dbReference>
<dbReference type="GO" id="GO:0005525">
    <property type="term" value="F:GTP binding"/>
    <property type="evidence" value="ECO:0007669"/>
    <property type="project" value="UniProtKB-KW"/>
</dbReference>
<reference evidence="9 10" key="1">
    <citation type="journal article" date="2013" name="Curr. Biol.">
        <title>Shared signatures of parasitism and phylogenomics unite Cryptomycota and microsporidia.</title>
        <authorList>
            <person name="James T.Y."/>
            <person name="Pelin A."/>
            <person name="Bonen L."/>
            <person name="Ahrendt S."/>
            <person name="Sain D."/>
            <person name="Corradi N."/>
            <person name="Stajich J.E."/>
        </authorList>
    </citation>
    <scope>NUCLEOTIDE SEQUENCE [LARGE SCALE GENOMIC DNA]</scope>
    <source>
        <strain evidence="9 10">CSF55</strain>
    </source>
</reference>
<evidence type="ECO:0000256" key="7">
    <source>
        <dbReference type="RuleBase" id="RU004560"/>
    </source>
</evidence>
<evidence type="ECO:0000256" key="4">
    <source>
        <dbReference type="ARBA" id="ARBA00023134"/>
    </source>
</evidence>
<dbReference type="Pfam" id="PF00735">
    <property type="entry name" value="Septin"/>
    <property type="match status" value="1"/>
</dbReference>
<dbReference type="Gene3D" id="3.40.50.300">
    <property type="entry name" value="P-loop containing nucleotide triphosphate hydrolases"/>
    <property type="match status" value="1"/>
</dbReference>
<evidence type="ECO:0000259" key="8">
    <source>
        <dbReference type="PROSITE" id="PS51719"/>
    </source>
</evidence>
<dbReference type="OMA" id="NNGIHIY"/>
<dbReference type="Proteomes" id="UP000030755">
    <property type="component" value="Unassembled WGS sequence"/>
</dbReference>
<keyword evidence="3" id="KW-0175">Coiled coil</keyword>
<dbReference type="STRING" id="988480.A0A075APF0"/>
<keyword evidence="1" id="KW-0132">Cell division</keyword>
<dbReference type="EMBL" id="KE561200">
    <property type="protein sequence ID" value="EPZ31956.1"/>
    <property type="molecule type" value="Genomic_DNA"/>
</dbReference>
<dbReference type="GO" id="GO:0032161">
    <property type="term" value="C:cleavage apparatus septin structure"/>
    <property type="evidence" value="ECO:0007669"/>
    <property type="project" value="UniProtKB-ARBA"/>
</dbReference>
<keyword evidence="10" id="KW-1185">Reference proteome</keyword>
<evidence type="ECO:0000256" key="3">
    <source>
        <dbReference type="ARBA" id="ARBA00023054"/>
    </source>
</evidence>
<gene>
    <name evidence="9" type="ORF">O9G_001966</name>
</gene>
<organism evidence="9 10">
    <name type="scientific">Rozella allomycis (strain CSF55)</name>
    <dbReference type="NCBI Taxonomy" id="988480"/>
    <lineage>
        <taxon>Eukaryota</taxon>
        <taxon>Fungi</taxon>
        <taxon>Fungi incertae sedis</taxon>
        <taxon>Cryptomycota</taxon>
        <taxon>Cryptomycota incertae sedis</taxon>
        <taxon>Rozella</taxon>
    </lineage>
</organism>
<dbReference type="PROSITE" id="PS51719">
    <property type="entry name" value="G_SEPTIN"/>
    <property type="match status" value="1"/>
</dbReference>
<dbReference type="InterPro" id="IPR030379">
    <property type="entry name" value="G_SEPTIN_dom"/>
</dbReference>
<evidence type="ECO:0000256" key="1">
    <source>
        <dbReference type="ARBA" id="ARBA00022618"/>
    </source>
</evidence>
<proteinExistence type="inferred from homology"/>
<dbReference type="GO" id="GO:0031105">
    <property type="term" value="C:septin complex"/>
    <property type="evidence" value="ECO:0007669"/>
    <property type="project" value="UniProtKB-ARBA"/>
</dbReference>
<dbReference type="AlphaFoldDB" id="A0A075APF0"/>
<feature type="domain" description="Septin-type G" evidence="8">
    <location>
        <begin position="14"/>
        <end position="289"/>
    </location>
</feature>
<dbReference type="PANTHER" id="PTHR18884">
    <property type="entry name" value="SEPTIN"/>
    <property type="match status" value="1"/>
</dbReference>
<keyword evidence="4 6" id="KW-0342">GTP-binding</keyword>
<sequence>MTDSRSLARKNIKKGLNFTIMTVGHSGLGKTTFVNTLLETTVIPKKEIPDGYHSSLPKEIDIQTYTLDIDEGGNKISVSIVDTPGFGDSLNNTDSPQKLMEYLETQFDEFLAEETRIKRNPKSEDKRVHVILYFISPFGHSLKEIDIQTMKLLSKRANIIPVIAKADGLNATELQHYKRRIMEDIRKFQIPIYDFPFDPEEDDAEFIKLSLEMRNCLPFALIGADHEMVENGRRKRGRMYPWGFVDVDNPKHSDFSKLKKVLLNTNLNDLKEITQLILYENYRTEKLSEGMEMEEGQQVPEAEVSA</sequence>
<feature type="site" description="Important for dimerization" evidence="6">
    <location>
        <position position="138"/>
    </location>
</feature>
<dbReference type="GO" id="GO:0000281">
    <property type="term" value="P:mitotic cytokinesis"/>
    <property type="evidence" value="ECO:0007669"/>
    <property type="project" value="UniProtKB-ARBA"/>
</dbReference>
<dbReference type="OrthoDB" id="416553at2759"/>